<feature type="compositionally biased region" description="Basic and acidic residues" evidence="1">
    <location>
        <begin position="222"/>
        <end position="238"/>
    </location>
</feature>
<dbReference type="InterPro" id="IPR013216">
    <property type="entry name" value="Methyltransf_11"/>
</dbReference>
<evidence type="ECO:0000256" key="1">
    <source>
        <dbReference type="SAM" id="MobiDB-lite"/>
    </source>
</evidence>
<dbReference type="GO" id="GO:0008168">
    <property type="term" value="F:methyltransferase activity"/>
    <property type="evidence" value="ECO:0007669"/>
    <property type="project" value="UniProtKB-KW"/>
</dbReference>
<dbReference type="Pfam" id="PF08241">
    <property type="entry name" value="Methyltransf_11"/>
    <property type="match status" value="1"/>
</dbReference>
<accession>A0ABS9HX22</accession>
<dbReference type="EMBL" id="JAKJPO010000011">
    <property type="protein sequence ID" value="MCF7223121.1"/>
    <property type="molecule type" value="Genomic_DNA"/>
</dbReference>
<evidence type="ECO:0000259" key="2">
    <source>
        <dbReference type="Pfam" id="PF08241"/>
    </source>
</evidence>
<dbReference type="PANTHER" id="PTHR42912">
    <property type="entry name" value="METHYLTRANSFERASE"/>
    <property type="match status" value="1"/>
</dbReference>
<dbReference type="CDD" id="cd02440">
    <property type="entry name" value="AdoMet_MTases"/>
    <property type="match status" value="1"/>
</dbReference>
<sequence>MTPEQLAAQLRCPSGEHAVEVADRMNEANGPLTVRAIGVLDIQSGDAVLEIGPGNAAFAPDALRRPGTHYTGVDWSGDMVAAAQRRHAGLVAQGRARFLRGSSDDLPFAPGSFDRALAVNTLYFWERPQRHLAAIKRILKPGGSFCIVFGDPGFMRDLPFVPFGFTLYEREMVERLLDIAGFVDVQAHDHHETVTGNNGETVARLPPAVRPCRLSRPAPAIEEGRSPPKDRTAGERCRCGSLSSPPR</sequence>
<evidence type="ECO:0000313" key="4">
    <source>
        <dbReference type="Proteomes" id="UP001430796"/>
    </source>
</evidence>
<dbReference type="Gene3D" id="3.40.50.150">
    <property type="entry name" value="Vaccinia Virus protein VP39"/>
    <property type="match status" value="1"/>
</dbReference>
<feature type="region of interest" description="Disordered" evidence="1">
    <location>
        <begin position="216"/>
        <end position="247"/>
    </location>
</feature>
<dbReference type="RefSeq" id="WP_237055989.1">
    <property type="nucleotide sequence ID" value="NZ_JAKJPO010000011.1"/>
</dbReference>
<dbReference type="SUPFAM" id="SSF53335">
    <property type="entry name" value="S-adenosyl-L-methionine-dependent methyltransferases"/>
    <property type="match status" value="1"/>
</dbReference>
<gene>
    <name evidence="3" type="ORF">L3V18_15190</name>
</gene>
<keyword evidence="4" id="KW-1185">Reference proteome</keyword>
<keyword evidence="3" id="KW-0808">Transferase</keyword>
<evidence type="ECO:0000313" key="3">
    <source>
        <dbReference type="EMBL" id="MCF7223121.1"/>
    </source>
</evidence>
<reference evidence="3 4" key="3">
    <citation type="submission" date="2022-01" db="EMBL/GenBank/DDBJ databases">
        <authorList>
            <person name="Zhou L.Y."/>
        </authorList>
    </citation>
    <scope>NUCLEOTIDE SEQUENCE [LARGE SCALE GENOMIC DNA]</scope>
    <source>
        <strain evidence="3 4">TLK-CK17</strain>
    </source>
</reference>
<dbReference type="InterPro" id="IPR050508">
    <property type="entry name" value="Methyltransf_Superfamily"/>
</dbReference>
<proteinExistence type="predicted"/>
<feature type="domain" description="Methyltransferase type 11" evidence="2">
    <location>
        <begin position="49"/>
        <end position="147"/>
    </location>
</feature>
<dbReference type="InterPro" id="IPR029063">
    <property type="entry name" value="SAM-dependent_MTases_sf"/>
</dbReference>
<comment type="caution">
    <text evidence="3">The sequence shown here is derived from an EMBL/GenBank/DDBJ whole genome shotgun (WGS) entry which is preliminary data.</text>
</comment>
<reference evidence="4" key="1">
    <citation type="submission" date="2022-01" db="EMBL/GenBank/DDBJ databases">
        <title>Lysobacter chinensis sp. nov., a bacterium isolated from cow dung compost.</title>
        <authorList>
            <person name="Zhou L.Y."/>
        </authorList>
    </citation>
    <scope>NUCLEOTIDE SEQUENCE [LARGE SCALE GENOMIC DNA]</scope>
    <source>
        <strain evidence="4">TLK-CK17</strain>
    </source>
</reference>
<reference evidence="3 4" key="2">
    <citation type="submission" date="2022-01" db="EMBL/GenBank/DDBJ databases">
        <title>Lysobacter chinensis sp. nov., a bacterium isolated from cow dung compost.</title>
        <authorList>
            <person name="Liu Y."/>
        </authorList>
    </citation>
    <scope>NUCLEOTIDE SEQUENCE [LARGE SCALE GENOMIC DNA]</scope>
    <source>
        <strain evidence="3 4">TLK-CK17</strain>
    </source>
</reference>
<dbReference type="Proteomes" id="UP001430796">
    <property type="component" value="Unassembled WGS sequence"/>
</dbReference>
<protein>
    <submittedName>
        <fullName evidence="3">Class I SAM-dependent methyltransferase</fullName>
    </submittedName>
</protein>
<keyword evidence="3" id="KW-0489">Methyltransferase</keyword>
<organism evidence="3 4">
    <name type="scientific">Marilutibacter chinensis</name>
    <dbReference type="NCBI Taxonomy" id="2912247"/>
    <lineage>
        <taxon>Bacteria</taxon>
        <taxon>Pseudomonadati</taxon>
        <taxon>Pseudomonadota</taxon>
        <taxon>Gammaproteobacteria</taxon>
        <taxon>Lysobacterales</taxon>
        <taxon>Lysobacteraceae</taxon>
        <taxon>Marilutibacter</taxon>
    </lineage>
</organism>
<name>A0ABS9HX22_9GAMM</name>
<dbReference type="GO" id="GO:0032259">
    <property type="term" value="P:methylation"/>
    <property type="evidence" value="ECO:0007669"/>
    <property type="project" value="UniProtKB-KW"/>
</dbReference>